<sequence>MAQEPGRRRLPFLQRNWTAGVTASREWVPKRHLSAASTTTRQLPLRGVDEDPYLRPLKRPRLGQPTPGTSEDDAEASQRPGGQSNGLRIQIFNVFHQDTPRLRFANSLADKESSFDVTRYSARFKITVLSETHGKPQPMYCSAQTGAVQAVRASSDGRYGLAKLVLESFTVPLEEIAVLHRDGGSPRLADKYILRVEIESTASNEPWPPLDLLSLTDANRTDADNRPKKASDCVLCAEASNLFGRPRMRIPLWIRESAQKNAVRTSFVLDMDVRWTTGFLQRPRKQLHLGVLPTIVALHPDEPLPPPKLVLCDLWPRRQSYRPERMTAATTKKVAGAVLGDITNDFANGYAPRTTTISAANGATKGIKHRTTEGNANGVPKSVGPIVGTAPKDTTVQLQHQINNQLSREINGQVNDHALTPRTAGPTSLLNGGNASKSSDCFDPLDTSDGVSRTGLDNSAMPDRSRRARLDQIKYSMPKNASREHRPLPTNEPNCGDKVPAGVNGQVGASGEKVVYPFKVIYYYQHQCITADGFRCCLCAAIHPNLDYLRLHFQSHQHYTFQYEPQRTPTTDHVFRMTHTVNVSPGGLQDRVYQLGRPTKALNVDIFLQGDESWLTSRLGPLNDDKVEKTTLRPRPKTKPALSSTDVSKSTAAQPRPKPKKKIMLPATRQPLYDPLSKALLQPGTVLRTNVVDDSWRIHKHREIVQDYSDLTPAEKEFIQEWDRFIILKRIASDAYIPRAMVQFIEEKGLWLVADLSRAMEFGKLLAVMVAHDILTDANVDEITHAMDAAWARKRSLGLSGSRAIEAADSTSAPKAYAMRWDTSGCPVCHTRCAVADSVICCNRECSRRQYHTACLRNTALVRLEERGEWYCNDCVHLADPAHLVQQPPPVGTAPA</sequence>
<dbReference type="Gene3D" id="2.30.30.1150">
    <property type="match status" value="1"/>
</dbReference>
<evidence type="ECO:0000256" key="1">
    <source>
        <dbReference type="ARBA" id="ARBA00007416"/>
    </source>
</evidence>
<dbReference type="CDD" id="cd21552">
    <property type="entry name" value="VEFS-box_ctSUZ12-like"/>
    <property type="match status" value="1"/>
</dbReference>
<evidence type="ECO:0000256" key="5">
    <source>
        <dbReference type="ARBA" id="ARBA00023015"/>
    </source>
</evidence>
<dbReference type="InterPro" id="IPR001965">
    <property type="entry name" value="Znf_PHD"/>
</dbReference>
<keyword evidence="3 7" id="KW-0863">Zinc-finger</keyword>
<evidence type="ECO:0000259" key="9">
    <source>
        <dbReference type="PROSITE" id="PS50016"/>
    </source>
</evidence>
<evidence type="ECO:0000256" key="3">
    <source>
        <dbReference type="ARBA" id="ARBA00022771"/>
    </source>
</evidence>
<dbReference type="Proteomes" id="UP001642502">
    <property type="component" value="Unassembled WGS sequence"/>
</dbReference>
<feature type="domain" description="PHD-type" evidence="9">
    <location>
        <begin position="823"/>
        <end position="878"/>
    </location>
</feature>
<dbReference type="InterPro" id="IPR019786">
    <property type="entry name" value="Zinc_finger_PHD-type_CS"/>
</dbReference>
<keyword evidence="2" id="KW-0479">Metal-binding</keyword>
<keyword evidence="5" id="KW-0805">Transcription regulation</keyword>
<keyword evidence="4" id="KW-0862">Zinc</keyword>
<feature type="region of interest" description="Disordered" evidence="8">
    <location>
        <begin position="31"/>
        <end position="85"/>
    </location>
</feature>
<dbReference type="PROSITE" id="PS01359">
    <property type="entry name" value="ZF_PHD_1"/>
    <property type="match status" value="1"/>
</dbReference>
<feature type="region of interest" description="Disordered" evidence="8">
    <location>
        <begin position="625"/>
        <end position="665"/>
    </location>
</feature>
<proteinExistence type="inferred from homology"/>
<evidence type="ECO:0000256" key="2">
    <source>
        <dbReference type="ARBA" id="ARBA00022723"/>
    </source>
</evidence>
<dbReference type="CDD" id="cd15489">
    <property type="entry name" value="PHD_SF"/>
    <property type="match status" value="1"/>
</dbReference>
<organism evidence="10 11">
    <name type="scientific">Sporothrix epigloea</name>
    <dbReference type="NCBI Taxonomy" id="1892477"/>
    <lineage>
        <taxon>Eukaryota</taxon>
        <taxon>Fungi</taxon>
        <taxon>Dikarya</taxon>
        <taxon>Ascomycota</taxon>
        <taxon>Pezizomycotina</taxon>
        <taxon>Sordariomycetes</taxon>
        <taxon>Sordariomycetidae</taxon>
        <taxon>Ophiostomatales</taxon>
        <taxon>Ophiostomataceae</taxon>
        <taxon>Sporothrix</taxon>
    </lineage>
</organism>
<dbReference type="SMART" id="SM00249">
    <property type="entry name" value="PHD"/>
    <property type="match status" value="1"/>
</dbReference>
<dbReference type="Pfam" id="PF09733">
    <property type="entry name" value="VEFS-Box"/>
    <property type="match status" value="1"/>
</dbReference>
<protein>
    <recommendedName>
        <fullName evidence="9">PHD-type domain-containing protein</fullName>
    </recommendedName>
</protein>
<keyword evidence="6" id="KW-0804">Transcription</keyword>
<gene>
    <name evidence="10" type="ORF">SEPCBS119000_001263</name>
</gene>
<comment type="caution">
    <text evidence="10">The sequence shown here is derived from an EMBL/GenBank/DDBJ whole genome shotgun (WGS) entry which is preliminary data.</text>
</comment>
<comment type="similarity">
    <text evidence="1">Belongs to the VEFS (VRN2-EMF2-FIS2-SU(Z)12) family.</text>
</comment>
<evidence type="ECO:0000313" key="10">
    <source>
        <dbReference type="EMBL" id="CAK7264968.1"/>
    </source>
</evidence>
<reference evidence="10 11" key="1">
    <citation type="submission" date="2024-01" db="EMBL/GenBank/DDBJ databases">
        <authorList>
            <person name="Allen C."/>
            <person name="Tagirdzhanova G."/>
        </authorList>
    </citation>
    <scope>NUCLEOTIDE SEQUENCE [LARGE SCALE GENOMIC DNA]</scope>
    <source>
        <strain evidence="10 11">CBS 119000</strain>
    </source>
</reference>
<dbReference type="EMBL" id="CAWUON010000009">
    <property type="protein sequence ID" value="CAK7264968.1"/>
    <property type="molecule type" value="Genomic_DNA"/>
</dbReference>
<evidence type="ECO:0000256" key="4">
    <source>
        <dbReference type="ARBA" id="ARBA00022833"/>
    </source>
</evidence>
<dbReference type="PROSITE" id="PS50016">
    <property type="entry name" value="ZF_PHD_2"/>
    <property type="match status" value="1"/>
</dbReference>
<feature type="compositionally biased region" description="Polar residues" evidence="8">
    <location>
        <begin position="641"/>
        <end position="653"/>
    </location>
</feature>
<evidence type="ECO:0000256" key="6">
    <source>
        <dbReference type="ARBA" id="ARBA00023163"/>
    </source>
</evidence>
<dbReference type="SUPFAM" id="SSF57903">
    <property type="entry name" value="FYVE/PHD zinc finger"/>
    <property type="match status" value="1"/>
</dbReference>
<evidence type="ECO:0000313" key="11">
    <source>
        <dbReference type="Proteomes" id="UP001642502"/>
    </source>
</evidence>
<keyword evidence="11" id="KW-1185">Reference proteome</keyword>
<evidence type="ECO:0000256" key="7">
    <source>
        <dbReference type="PROSITE-ProRule" id="PRU00146"/>
    </source>
</evidence>
<dbReference type="InterPro" id="IPR019135">
    <property type="entry name" value="Polycomb_protein_VEFS-Box"/>
</dbReference>
<name>A0ABP0D9S0_9PEZI</name>
<evidence type="ECO:0000256" key="8">
    <source>
        <dbReference type="SAM" id="MobiDB-lite"/>
    </source>
</evidence>
<dbReference type="InterPro" id="IPR019787">
    <property type="entry name" value="Znf_PHD-finger"/>
</dbReference>
<dbReference type="InterPro" id="IPR011011">
    <property type="entry name" value="Znf_FYVE_PHD"/>
</dbReference>
<accession>A0ABP0D9S0</accession>